<dbReference type="RefSeq" id="WP_006583462.1">
    <property type="nucleotide sequence ID" value="NZ_CM001377.1"/>
</dbReference>
<dbReference type="EMBL" id="CM001377">
    <property type="protein sequence ID" value="EHM09968.1"/>
    <property type="molecule type" value="Genomic_DNA"/>
</dbReference>
<name>H0URM9_9BACT</name>
<feature type="transmembrane region" description="Helical" evidence="1">
    <location>
        <begin position="55"/>
        <end position="73"/>
    </location>
</feature>
<evidence type="ECO:0000313" key="2">
    <source>
        <dbReference type="EMBL" id="EHM09968.1"/>
    </source>
</evidence>
<dbReference type="Proteomes" id="UP000005730">
    <property type="component" value="Chromosome"/>
</dbReference>
<dbReference type="STRING" id="926567.TheveDRAFT_0829"/>
<sequence length="78" mass="8837">MRRARRSAEDLYKRQEEARKARIRGLRYTLLGFLSALVVMVGAKVRHPKISLKSPMMVLGALVLGTLLMIAIASRRDE</sequence>
<reference evidence="2 3" key="1">
    <citation type="submission" date="2011-10" db="EMBL/GenBank/DDBJ databases">
        <title>The Noncontiguous Finished genome of Thermanaerovibrio velox DSM 12556.</title>
        <authorList>
            <consortium name="US DOE Joint Genome Institute (JGI-PGF)"/>
            <person name="Lucas S."/>
            <person name="Copeland A."/>
            <person name="Lapidus A."/>
            <person name="Glavina del Rio T."/>
            <person name="Dalin E."/>
            <person name="Tice H."/>
            <person name="Bruce D."/>
            <person name="Goodwin L."/>
            <person name="Pitluck S."/>
            <person name="Peters L."/>
            <person name="Mikhailova N."/>
            <person name="Teshima H."/>
            <person name="Kyrpides N."/>
            <person name="Mavromatis K."/>
            <person name="Ivanova N."/>
            <person name="Markowitz V."/>
            <person name="Cheng J.-F."/>
            <person name="Hugenholtz P."/>
            <person name="Woyke T."/>
            <person name="Wu D."/>
            <person name="Spring S."/>
            <person name="Brambilla E.-M."/>
            <person name="Klenk H.-P."/>
            <person name="Eisen J.A."/>
        </authorList>
    </citation>
    <scope>NUCLEOTIDE SEQUENCE [LARGE SCALE GENOMIC DNA]</scope>
    <source>
        <strain evidence="2 3">DSM 12556</strain>
    </source>
</reference>
<keyword evidence="3" id="KW-1185">Reference proteome</keyword>
<dbReference type="HOGENOM" id="CLU_2630312_0_0_0"/>
<dbReference type="AlphaFoldDB" id="H0URM9"/>
<dbReference type="OrthoDB" id="9949267at2"/>
<evidence type="ECO:0000256" key="1">
    <source>
        <dbReference type="SAM" id="Phobius"/>
    </source>
</evidence>
<feature type="transmembrane region" description="Helical" evidence="1">
    <location>
        <begin position="21"/>
        <end position="43"/>
    </location>
</feature>
<keyword evidence="1" id="KW-0472">Membrane</keyword>
<dbReference type="eggNOG" id="ENOG502ZVS0">
    <property type="taxonomic scope" value="Bacteria"/>
</dbReference>
<gene>
    <name evidence="2" type="ORF">TheveDRAFT_0829</name>
</gene>
<organism evidence="2 3">
    <name type="scientific">Thermanaerovibrio velox DSM 12556</name>
    <dbReference type="NCBI Taxonomy" id="926567"/>
    <lineage>
        <taxon>Bacteria</taxon>
        <taxon>Thermotogati</taxon>
        <taxon>Synergistota</taxon>
        <taxon>Synergistia</taxon>
        <taxon>Synergistales</taxon>
        <taxon>Synergistaceae</taxon>
        <taxon>Thermanaerovibrio</taxon>
    </lineage>
</organism>
<evidence type="ECO:0000313" key="3">
    <source>
        <dbReference type="Proteomes" id="UP000005730"/>
    </source>
</evidence>
<protein>
    <submittedName>
        <fullName evidence="2">Uncharacterized protein</fullName>
    </submittedName>
</protein>
<keyword evidence="1" id="KW-0812">Transmembrane</keyword>
<proteinExistence type="predicted"/>
<accession>H0URM9</accession>
<keyword evidence="1" id="KW-1133">Transmembrane helix</keyword>